<protein>
    <submittedName>
        <fullName evidence="2">Uncharacterized protein</fullName>
    </submittedName>
</protein>
<feature type="compositionally biased region" description="Basic and acidic residues" evidence="1">
    <location>
        <begin position="1"/>
        <end position="10"/>
    </location>
</feature>
<evidence type="ECO:0000256" key="1">
    <source>
        <dbReference type="SAM" id="MobiDB-lite"/>
    </source>
</evidence>
<proteinExistence type="predicted"/>
<evidence type="ECO:0000313" key="2">
    <source>
        <dbReference type="EMBL" id="CAL1703167.1"/>
    </source>
</evidence>
<feature type="region of interest" description="Disordered" evidence="1">
    <location>
        <begin position="1"/>
        <end position="24"/>
    </location>
</feature>
<dbReference type="EMBL" id="OZ037946">
    <property type="protein sequence ID" value="CAL1703167.1"/>
    <property type="molecule type" value="Genomic_DNA"/>
</dbReference>
<dbReference type="Proteomes" id="UP001497453">
    <property type="component" value="Chromosome 3"/>
</dbReference>
<gene>
    <name evidence="2" type="ORF">GFSPODELE1_LOCUS4427</name>
</gene>
<reference evidence="3" key="1">
    <citation type="submission" date="2024-04" db="EMBL/GenBank/DDBJ databases">
        <authorList>
            <person name="Shaw F."/>
            <person name="Minotto A."/>
        </authorList>
    </citation>
    <scope>NUCLEOTIDE SEQUENCE [LARGE SCALE GENOMIC DNA]</scope>
</reference>
<organism evidence="2 3">
    <name type="scientific">Somion occarium</name>
    <dbReference type="NCBI Taxonomy" id="3059160"/>
    <lineage>
        <taxon>Eukaryota</taxon>
        <taxon>Fungi</taxon>
        <taxon>Dikarya</taxon>
        <taxon>Basidiomycota</taxon>
        <taxon>Agaricomycotina</taxon>
        <taxon>Agaricomycetes</taxon>
        <taxon>Polyporales</taxon>
        <taxon>Cerrenaceae</taxon>
        <taxon>Somion</taxon>
    </lineage>
</organism>
<evidence type="ECO:0000313" key="3">
    <source>
        <dbReference type="Proteomes" id="UP001497453"/>
    </source>
</evidence>
<accession>A0ABP1D9H5</accession>
<keyword evidence="3" id="KW-1185">Reference proteome</keyword>
<sequence>MRVSTKDLPEAYRPSATKEQAQQAKPFEDLPIILRPHAHLPFPPRMHWGYAIPIESLLDIAVEKMGYKIPDIPESELLPGCPPYNDLFVSNLAMIFLENHVEHDMQLDYQIVFCEGEITYVISICSSWEHCPKALDTAKRLADYFGMTESPKWYLDYHLWHWRRFKK</sequence>
<name>A0ABP1D9H5_9APHY</name>